<dbReference type="InterPro" id="IPR050482">
    <property type="entry name" value="Sensor_HK_TwoCompSys"/>
</dbReference>
<dbReference type="Gene3D" id="3.30.565.10">
    <property type="entry name" value="Histidine kinase-like ATPase, C-terminal domain"/>
    <property type="match status" value="1"/>
</dbReference>
<dbReference type="SMART" id="SM00091">
    <property type="entry name" value="PAS"/>
    <property type="match status" value="1"/>
</dbReference>
<evidence type="ECO:0000313" key="5">
    <source>
        <dbReference type="EMBL" id="KAA6430792.1"/>
    </source>
</evidence>
<dbReference type="AlphaFoldDB" id="A0A5M8Q854"/>
<dbReference type="GO" id="GO:0016301">
    <property type="term" value="F:kinase activity"/>
    <property type="evidence" value="ECO:0007669"/>
    <property type="project" value="UniProtKB-KW"/>
</dbReference>
<name>A0A5M8Q854_9BACT</name>
<evidence type="ECO:0000256" key="3">
    <source>
        <dbReference type="ARBA" id="ARBA00023012"/>
    </source>
</evidence>
<dbReference type="EMBL" id="VKKZ01000025">
    <property type="protein sequence ID" value="KAA6430792.1"/>
    <property type="molecule type" value="Genomic_DNA"/>
</dbReference>
<dbReference type="OrthoDB" id="5401121at2"/>
<proteinExistence type="predicted"/>
<dbReference type="SUPFAM" id="SSF55785">
    <property type="entry name" value="PYP-like sensor domain (PAS domain)"/>
    <property type="match status" value="1"/>
</dbReference>
<keyword evidence="3" id="KW-0902">Two-component regulatory system</keyword>
<dbReference type="InterPro" id="IPR036890">
    <property type="entry name" value="HATPase_C_sf"/>
</dbReference>
<dbReference type="Gene3D" id="3.30.450.20">
    <property type="entry name" value="PAS domain"/>
    <property type="match status" value="1"/>
</dbReference>
<evidence type="ECO:0000259" key="4">
    <source>
        <dbReference type="PROSITE" id="PS50112"/>
    </source>
</evidence>
<evidence type="ECO:0000313" key="6">
    <source>
        <dbReference type="Proteomes" id="UP000323866"/>
    </source>
</evidence>
<dbReference type="InterPro" id="IPR000014">
    <property type="entry name" value="PAS"/>
</dbReference>
<evidence type="ECO:0000256" key="1">
    <source>
        <dbReference type="ARBA" id="ARBA00022679"/>
    </source>
</evidence>
<dbReference type="Pfam" id="PF08448">
    <property type="entry name" value="PAS_4"/>
    <property type="match status" value="1"/>
</dbReference>
<reference evidence="5 6" key="1">
    <citation type="submission" date="2019-07" db="EMBL/GenBank/DDBJ databases">
        <authorList>
            <person name="Qu J.-H."/>
        </authorList>
    </citation>
    <scope>NUCLEOTIDE SEQUENCE [LARGE SCALE GENOMIC DNA]</scope>
    <source>
        <strain evidence="5 6">MDT1-10-3</strain>
    </source>
</reference>
<dbReference type="GO" id="GO:0000160">
    <property type="term" value="P:phosphorelay signal transduction system"/>
    <property type="evidence" value="ECO:0007669"/>
    <property type="project" value="UniProtKB-KW"/>
</dbReference>
<dbReference type="InterPro" id="IPR013656">
    <property type="entry name" value="PAS_4"/>
</dbReference>
<keyword evidence="2" id="KW-0418">Kinase</keyword>
<dbReference type="PROSITE" id="PS50112">
    <property type="entry name" value="PAS"/>
    <property type="match status" value="1"/>
</dbReference>
<dbReference type="CDD" id="cd00130">
    <property type="entry name" value="PAS"/>
    <property type="match status" value="1"/>
</dbReference>
<dbReference type="PANTHER" id="PTHR24421">
    <property type="entry name" value="NITRATE/NITRITE SENSOR PROTEIN NARX-RELATED"/>
    <property type="match status" value="1"/>
</dbReference>
<accession>A0A5M8Q854</accession>
<dbReference type="InterPro" id="IPR035965">
    <property type="entry name" value="PAS-like_dom_sf"/>
</dbReference>
<keyword evidence="1" id="KW-0808">Transferase</keyword>
<dbReference type="NCBIfam" id="TIGR00229">
    <property type="entry name" value="sensory_box"/>
    <property type="match status" value="1"/>
</dbReference>
<protein>
    <submittedName>
        <fullName evidence="5">PAS domain-containing protein</fullName>
    </submittedName>
</protein>
<comment type="caution">
    <text evidence="5">The sequence shown here is derived from an EMBL/GenBank/DDBJ whole genome shotgun (WGS) entry which is preliminary data.</text>
</comment>
<evidence type="ECO:0000256" key="2">
    <source>
        <dbReference type="ARBA" id="ARBA00022777"/>
    </source>
</evidence>
<dbReference type="SUPFAM" id="SSF55874">
    <property type="entry name" value="ATPase domain of HSP90 chaperone/DNA topoisomerase II/histidine kinase"/>
    <property type="match status" value="1"/>
</dbReference>
<sequence length="360" mass="40257">MDAMWRTDLECSLNLLENSADGMVAFDTQFQVTAWNTAMGRIMSKTKETMLGKSVLSLFPEEKRRYLQHHLARVLQGHGITTYGLPGLPADRSYEIHLEPVSTAASEVVGGLFILHDITRRRMRQKAYAWPMPDEQKELAPELYPEQEEKHSLVSKALPHSLGHLLHAAKRHLADLMLKDQTRPPSKASPLHRINGLLEDAIKETDLLAHDLMPTTLQNQGLKTALLDLAQRWSTEHFCVQSVVIGFGPVQDTPLETSLFIIVQELLGNTRQQPWVTEVLVQVIDKGPQVMVRVEYNGSDAALGLRTSGNEVGLFTLQDRIQLLQGTMHVSSTSEEGTVVTVLLPKKTEEKSPPQERAIS</sequence>
<reference evidence="5 6" key="2">
    <citation type="submission" date="2019-09" db="EMBL/GenBank/DDBJ databases">
        <title>A bacterium isolated from glacier soil.</title>
        <authorList>
            <person name="Liu Q."/>
        </authorList>
    </citation>
    <scope>NUCLEOTIDE SEQUENCE [LARGE SCALE GENOMIC DNA]</scope>
    <source>
        <strain evidence="5 6">MDT1-10-3</strain>
    </source>
</reference>
<feature type="domain" description="PAS" evidence="4">
    <location>
        <begin position="15"/>
        <end position="78"/>
    </location>
</feature>
<organism evidence="5 6">
    <name type="scientific">Rufibacter glacialis</name>
    <dbReference type="NCBI Taxonomy" id="1259555"/>
    <lineage>
        <taxon>Bacteria</taxon>
        <taxon>Pseudomonadati</taxon>
        <taxon>Bacteroidota</taxon>
        <taxon>Cytophagia</taxon>
        <taxon>Cytophagales</taxon>
        <taxon>Hymenobacteraceae</taxon>
        <taxon>Rufibacter</taxon>
    </lineage>
</organism>
<gene>
    <name evidence="5" type="ORF">FOE74_20205</name>
</gene>
<dbReference type="Proteomes" id="UP000323866">
    <property type="component" value="Unassembled WGS sequence"/>
</dbReference>